<dbReference type="InterPro" id="IPR029069">
    <property type="entry name" value="HotDog_dom_sf"/>
</dbReference>
<gene>
    <name evidence="1" type="ORF">G8C29_004337</name>
</gene>
<comment type="caution">
    <text evidence="1">The sequence shown here is derived from an EMBL/GenBank/DDBJ whole genome shotgun (WGS) entry which is preliminary data.</text>
</comment>
<dbReference type="AlphaFoldDB" id="A0A749G292"/>
<evidence type="ECO:0008006" key="2">
    <source>
        <dbReference type="Google" id="ProtNLM"/>
    </source>
</evidence>
<evidence type="ECO:0000313" key="1">
    <source>
        <dbReference type="EMBL" id="HAF5506687.1"/>
    </source>
</evidence>
<protein>
    <recommendedName>
        <fullName evidence="2">MaoC-like domain-containing protein</fullName>
    </recommendedName>
</protein>
<dbReference type="Gene3D" id="3.10.129.10">
    <property type="entry name" value="Hotdog Thioesterase"/>
    <property type="match status" value="1"/>
</dbReference>
<name>A0A749G292_SALER</name>
<proteinExistence type="predicted"/>
<sequence>MSIFRYSISDALRWASFCNDYNPVHFFYTSKNEKPIVHGMRVALDIKNHILSNAKTFSDAKAYLNVSVKFVNPVYYNCDYILSPFSVSDRIKLKLNNYDNLNTVIETTVTTCDNHKASAPANVLLINGLYFSKYFESFLVNFRQIKDELFWDSLLFCVVISSLKNQLILVDSLEDILVNSTLIHTHQHLTYKKSFIDTYKYSDENITPYIKVWCNSLIKYTDNEFLISITACLYTTEPVMSSEIILKVIKGDCYER</sequence>
<dbReference type="EMBL" id="DAAVNH010000012">
    <property type="protein sequence ID" value="HAF5506687.1"/>
    <property type="molecule type" value="Genomic_DNA"/>
</dbReference>
<organism evidence="1">
    <name type="scientific">Salmonella enterica</name>
    <name type="common">Salmonella choleraesuis</name>
    <dbReference type="NCBI Taxonomy" id="28901"/>
    <lineage>
        <taxon>Bacteria</taxon>
        <taxon>Pseudomonadati</taxon>
        <taxon>Pseudomonadota</taxon>
        <taxon>Gammaproteobacteria</taxon>
        <taxon>Enterobacterales</taxon>
        <taxon>Enterobacteriaceae</taxon>
        <taxon>Salmonella</taxon>
    </lineage>
</organism>
<accession>A0A749G292</accession>
<dbReference type="SUPFAM" id="SSF54637">
    <property type="entry name" value="Thioesterase/thiol ester dehydrase-isomerase"/>
    <property type="match status" value="1"/>
</dbReference>
<reference evidence="1" key="1">
    <citation type="journal article" date="2018" name="Genome Biol.">
        <title>SKESA: strategic k-mer extension for scrupulous assemblies.</title>
        <authorList>
            <person name="Souvorov A."/>
            <person name="Agarwala R."/>
            <person name="Lipman D.J."/>
        </authorList>
    </citation>
    <scope>NUCLEOTIDE SEQUENCE</scope>
    <source>
        <strain evidence="1">MA.GW_S01999-08</strain>
    </source>
</reference>
<reference evidence="1" key="2">
    <citation type="submission" date="2020-02" db="EMBL/GenBank/DDBJ databases">
        <authorList>
            <consortium name="NCBI Pathogen Detection Project"/>
        </authorList>
    </citation>
    <scope>NUCLEOTIDE SEQUENCE</scope>
    <source>
        <strain evidence="1">MA.GW_S01999-08</strain>
    </source>
</reference>